<evidence type="ECO:0000256" key="1">
    <source>
        <dbReference type="SAM" id="MobiDB-lite"/>
    </source>
</evidence>
<organism evidence="2 3">
    <name type="scientific">Panicum hallii var. hallii</name>
    <dbReference type="NCBI Taxonomy" id="1504633"/>
    <lineage>
        <taxon>Eukaryota</taxon>
        <taxon>Viridiplantae</taxon>
        <taxon>Streptophyta</taxon>
        <taxon>Embryophyta</taxon>
        <taxon>Tracheophyta</taxon>
        <taxon>Spermatophyta</taxon>
        <taxon>Magnoliopsida</taxon>
        <taxon>Liliopsida</taxon>
        <taxon>Poales</taxon>
        <taxon>Poaceae</taxon>
        <taxon>PACMAD clade</taxon>
        <taxon>Panicoideae</taxon>
        <taxon>Panicodae</taxon>
        <taxon>Paniceae</taxon>
        <taxon>Panicinae</taxon>
        <taxon>Panicum</taxon>
        <taxon>Panicum sect. Panicum</taxon>
    </lineage>
</organism>
<dbReference type="Proteomes" id="UP000244336">
    <property type="component" value="Chromosome 5"/>
</dbReference>
<dbReference type="Gramene" id="PUZ55512">
    <property type="protein sequence ID" value="PUZ55512"/>
    <property type="gene ID" value="GQ55_5G218600"/>
</dbReference>
<sequence>MATVSVVALAVVRRSSSTSARSVDVVDCAAATASCSAVHSSTASTHAVLDSPSPPLPSPFFAPRFRFMDHRHITAGEAEEEQHGHRLSAAPAMAGRGPGRDRRPWRRPVAMGSGVRGQ</sequence>
<gene>
    <name evidence="2" type="ORF">GQ55_5G218600</name>
</gene>
<keyword evidence="3" id="KW-1185">Reference proteome</keyword>
<feature type="region of interest" description="Disordered" evidence="1">
    <location>
        <begin position="77"/>
        <end position="118"/>
    </location>
</feature>
<evidence type="ECO:0000313" key="2">
    <source>
        <dbReference type="EMBL" id="PUZ55512.1"/>
    </source>
</evidence>
<protein>
    <submittedName>
        <fullName evidence="2">Uncharacterized protein</fullName>
    </submittedName>
</protein>
<proteinExistence type="predicted"/>
<name>A0A2T7DIW5_9POAL</name>
<accession>A0A2T7DIW5</accession>
<dbReference type="EMBL" id="CM009753">
    <property type="protein sequence ID" value="PUZ55512.1"/>
    <property type="molecule type" value="Genomic_DNA"/>
</dbReference>
<evidence type="ECO:0000313" key="3">
    <source>
        <dbReference type="Proteomes" id="UP000244336"/>
    </source>
</evidence>
<dbReference type="AlphaFoldDB" id="A0A2T7DIW5"/>
<reference evidence="2 3" key="1">
    <citation type="submission" date="2018-04" db="EMBL/GenBank/DDBJ databases">
        <title>WGS assembly of Panicum hallii var. hallii HAL2.</title>
        <authorList>
            <person name="Lovell J."/>
            <person name="Jenkins J."/>
            <person name="Lowry D."/>
            <person name="Mamidi S."/>
            <person name="Sreedasyam A."/>
            <person name="Weng X."/>
            <person name="Barry K."/>
            <person name="Bonette J."/>
            <person name="Campitelli B."/>
            <person name="Daum C."/>
            <person name="Gordon S."/>
            <person name="Gould B."/>
            <person name="Lipzen A."/>
            <person name="MacQueen A."/>
            <person name="Palacio-Mejia J."/>
            <person name="Plott C."/>
            <person name="Shakirov E."/>
            <person name="Shu S."/>
            <person name="Yoshinaga Y."/>
            <person name="Zane M."/>
            <person name="Rokhsar D."/>
            <person name="Grimwood J."/>
            <person name="Schmutz J."/>
            <person name="Juenger T."/>
        </authorList>
    </citation>
    <scope>NUCLEOTIDE SEQUENCE [LARGE SCALE GENOMIC DNA]</scope>
    <source>
        <strain evidence="3">cv. HAL2</strain>
    </source>
</reference>